<evidence type="ECO:0000313" key="3">
    <source>
        <dbReference type="Proteomes" id="UP000481861"/>
    </source>
</evidence>
<dbReference type="AlphaFoldDB" id="A0A7C8ME46"/>
<feature type="compositionally biased region" description="Low complexity" evidence="1">
    <location>
        <begin position="57"/>
        <end position="67"/>
    </location>
</feature>
<name>A0A7C8ME46_9PLEO</name>
<dbReference type="EMBL" id="JAADJZ010000024">
    <property type="protein sequence ID" value="KAF2867204.1"/>
    <property type="molecule type" value="Genomic_DNA"/>
</dbReference>
<organism evidence="2 3">
    <name type="scientific">Massariosphaeria phaeospora</name>
    <dbReference type="NCBI Taxonomy" id="100035"/>
    <lineage>
        <taxon>Eukaryota</taxon>
        <taxon>Fungi</taxon>
        <taxon>Dikarya</taxon>
        <taxon>Ascomycota</taxon>
        <taxon>Pezizomycotina</taxon>
        <taxon>Dothideomycetes</taxon>
        <taxon>Pleosporomycetidae</taxon>
        <taxon>Pleosporales</taxon>
        <taxon>Pleosporales incertae sedis</taxon>
        <taxon>Massariosphaeria</taxon>
    </lineage>
</organism>
<dbReference type="Proteomes" id="UP000481861">
    <property type="component" value="Unassembled WGS sequence"/>
</dbReference>
<feature type="region of interest" description="Disordered" evidence="1">
    <location>
        <begin position="1"/>
        <end position="103"/>
    </location>
</feature>
<reference evidence="2 3" key="1">
    <citation type="submission" date="2020-01" db="EMBL/GenBank/DDBJ databases">
        <authorList>
            <consortium name="DOE Joint Genome Institute"/>
            <person name="Haridas S."/>
            <person name="Albert R."/>
            <person name="Binder M."/>
            <person name="Bloem J."/>
            <person name="Labutti K."/>
            <person name="Salamov A."/>
            <person name="Andreopoulos B."/>
            <person name="Baker S.E."/>
            <person name="Barry K."/>
            <person name="Bills G."/>
            <person name="Bluhm B.H."/>
            <person name="Cannon C."/>
            <person name="Castanera R."/>
            <person name="Culley D.E."/>
            <person name="Daum C."/>
            <person name="Ezra D."/>
            <person name="Gonzalez J.B."/>
            <person name="Henrissat B."/>
            <person name="Kuo A."/>
            <person name="Liang C."/>
            <person name="Lipzen A."/>
            <person name="Lutzoni F."/>
            <person name="Magnuson J."/>
            <person name="Mondo S."/>
            <person name="Nolan M."/>
            <person name="Ohm R."/>
            <person name="Pangilinan J."/>
            <person name="Park H.-J.H."/>
            <person name="Ramirez L."/>
            <person name="Alfaro M."/>
            <person name="Sun H."/>
            <person name="Tritt A."/>
            <person name="Yoshinaga Y."/>
            <person name="Zwiers L.-H.L."/>
            <person name="Turgeon B.G."/>
            <person name="Goodwin S.B."/>
            <person name="Spatafora J.W."/>
            <person name="Crous P.W."/>
            <person name="Grigoriev I.V."/>
        </authorList>
    </citation>
    <scope>NUCLEOTIDE SEQUENCE [LARGE SCALE GENOMIC DNA]</scope>
    <source>
        <strain evidence="2 3">CBS 611.86</strain>
    </source>
</reference>
<feature type="compositionally biased region" description="Low complexity" evidence="1">
    <location>
        <begin position="10"/>
        <end position="20"/>
    </location>
</feature>
<keyword evidence="3" id="KW-1185">Reference proteome</keyword>
<evidence type="ECO:0000256" key="1">
    <source>
        <dbReference type="SAM" id="MobiDB-lite"/>
    </source>
</evidence>
<protein>
    <submittedName>
        <fullName evidence="2">Uncharacterized protein</fullName>
    </submittedName>
</protein>
<comment type="caution">
    <text evidence="2">The sequence shown here is derived from an EMBL/GenBank/DDBJ whole genome shotgun (WGS) entry which is preliminary data.</text>
</comment>
<accession>A0A7C8ME46</accession>
<gene>
    <name evidence="2" type="ORF">BDV95DRAFT_187088</name>
</gene>
<proteinExistence type="predicted"/>
<evidence type="ECO:0000313" key="2">
    <source>
        <dbReference type="EMBL" id="KAF2867204.1"/>
    </source>
</evidence>
<sequence length="210" mass="22815">MASGSRPRARSPSLSLRSPAPRSPCRRRKKKSSVQPALERAQKVPALQHADIPRPPQRSSSASAGSRDTTRRTPPAPVTRQGPACRPSSRSPRPPRLRLRSRWPLPWRSPQSLASSAPPAADHAHAALFLAMWCMSQKTLVTSLHPPVSLPPPHWSSAQLSIIMTGSGRHRGLAGALACRLQAARQLRLDTNSLSAPRSLCLATYILQNV</sequence>